<reference evidence="1 2" key="2">
    <citation type="journal article" date="2022" name="Mol. Ecol. Resour.">
        <title>The genomes of chicory, endive, great burdock and yacon provide insights into Asteraceae paleo-polyploidization history and plant inulin production.</title>
        <authorList>
            <person name="Fan W."/>
            <person name="Wang S."/>
            <person name="Wang H."/>
            <person name="Wang A."/>
            <person name="Jiang F."/>
            <person name="Liu H."/>
            <person name="Zhao H."/>
            <person name="Xu D."/>
            <person name="Zhang Y."/>
        </authorList>
    </citation>
    <scope>NUCLEOTIDE SEQUENCE [LARGE SCALE GENOMIC DNA]</scope>
    <source>
        <strain evidence="2">cv. Niubang</strain>
    </source>
</reference>
<accession>A0ACB9B8W1</accession>
<proteinExistence type="predicted"/>
<protein>
    <submittedName>
        <fullName evidence="1">Uncharacterized protein</fullName>
    </submittedName>
</protein>
<reference evidence="2" key="1">
    <citation type="journal article" date="2022" name="Mol. Ecol. Resour.">
        <title>The genomes of chicory, endive, great burdock and yacon provide insights into Asteraceae palaeo-polyploidization history and plant inulin production.</title>
        <authorList>
            <person name="Fan W."/>
            <person name="Wang S."/>
            <person name="Wang H."/>
            <person name="Wang A."/>
            <person name="Jiang F."/>
            <person name="Liu H."/>
            <person name="Zhao H."/>
            <person name="Xu D."/>
            <person name="Zhang Y."/>
        </authorList>
    </citation>
    <scope>NUCLEOTIDE SEQUENCE [LARGE SCALE GENOMIC DNA]</scope>
    <source>
        <strain evidence="2">cv. Niubang</strain>
    </source>
</reference>
<keyword evidence="2" id="KW-1185">Reference proteome</keyword>
<gene>
    <name evidence="1" type="ORF">L6452_19732</name>
</gene>
<name>A0ACB9B8W1_ARCLA</name>
<evidence type="ECO:0000313" key="2">
    <source>
        <dbReference type="Proteomes" id="UP001055879"/>
    </source>
</evidence>
<organism evidence="1 2">
    <name type="scientific">Arctium lappa</name>
    <name type="common">Greater burdock</name>
    <name type="synonym">Lappa major</name>
    <dbReference type="NCBI Taxonomy" id="4217"/>
    <lineage>
        <taxon>Eukaryota</taxon>
        <taxon>Viridiplantae</taxon>
        <taxon>Streptophyta</taxon>
        <taxon>Embryophyta</taxon>
        <taxon>Tracheophyta</taxon>
        <taxon>Spermatophyta</taxon>
        <taxon>Magnoliopsida</taxon>
        <taxon>eudicotyledons</taxon>
        <taxon>Gunneridae</taxon>
        <taxon>Pentapetalae</taxon>
        <taxon>asterids</taxon>
        <taxon>campanulids</taxon>
        <taxon>Asterales</taxon>
        <taxon>Asteraceae</taxon>
        <taxon>Carduoideae</taxon>
        <taxon>Cardueae</taxon>
        <taxon>Arctiinae</taxon>
        <taxon>Arctium</taxon>
    </lineage>
</organism>
<dbReference type="EMBL" id="CM042052">
    <property type="protein sequence ID" value="KAI3718847.1"/>
    <property type="molecule type" value="Genomic_DNA"/>
</dbReference>
<comment type="caution">
    <text evidence="1">The sequence shown here is derived from an EMBL/GenBank/DDBJ whole genome shotgun (WGS) entry which is preliminary data.</text>
</comment>
<evidence type="ECO:0000313" key="1">
    <source>
        <dbReference type="EMBL" id="KAI3718847.1"/>
    </source>
</evidence>
<dbReference type="Proteomes" id="UP001055879">
    <property type="component" value="Linkage Group LG06"/>
</dbReference>
<sequence>MLRSNQTLVFCLRVGTVSGERVRQGYQWMDQWTLRGRRPLGEEAEVVKGDEGEHPEGLPHKGMNPKVEIGDKSRRVVAVGQGVWRPCGAGIISAGEFGYYEGKRAI</sequence>